<feature type="compositionally biased region" description="Acidic residues" evidence="6">
    <location>
        <begin position="1091"/>
        <end position="1100"/>
    </location>
</feature>
<dbReference type="InterPro" id="IPR000571">
    <property type="entry name" value="Znf_CCCH"/>
</dbReference>
<dbReference type="InterPro" id="IPR011011">
    <property type="entry name" value="Znf_FYVE_PHD"/>
</dbReference>
<dbReference type="GO" id="GO:0003677">
    <property type="term" value="F:DNA binding"/>
    <property type="evidence" value="ECO:0007669"/>
    <property type="project" value="UniProtKB-KW"/>
</dbReference>
<dbReference type="EMBL" id="BAABME010001052">
    <property type="protein sequence ID" value="GAA0147231.1"/>
    <property type="molecule type" value="Genomic_DNA"/>
</dbReference>
<feature type="domain" description="DM2" evidence="11">
    <location>
        <begin position="752"/>
        <end position="835"/>
    </location>
</feature>
<dbReference type="InterPro" id="IPR019786">
    <property type="entry name" value="Zinc_finger_PHD-type_CS"/>
</dbReference>
<dbReference type="InterPro" id="IPR003121">
    <property type="entry name" value="SWIB_MDM2_domain"/>
</dbReference>
<dbReference type="InterPro" id="IPR004343">
    <property type="entry name" value="Plus-3_dom"/>
</dbReference>
<feature type="domain" description="PHD-type" evidence="7">
    <location>
        <begin position="522"/>
        <end position="588"/>
    </location>
</feature>
<dbReference type="InterPro" id="IPR036885">
    <property type="entry name" value="SWIB_MDM2_dom_sf"/>
</dbReference>
<evidence type="ECO:0000256" key="3">
    <source>
        <dbReference type="ARBA" id="ARBA00022833"/>
    </source>
</evidence>
<gene>
    <name evidence="12" type="ORF">LIER_06982</name>
</gene>
<feature type="region of interest" description="Disordered" evidence="6">
    <location>
        <begin position="661"/>
        <end position="755"/>
    </location>
</feature>
<feature type="domain" description="C3H1-type" evidence="8">
    <location>
        <begin position="1772"/>
        <end position="1797"/>
    </location>
</feature>
<feature type="compositionally biased region" description="Basic residues" evidence="6">
    <location>
        <begin position="722"/>
        <end position="737"/>
    </location>
</feature>
<evidence type="ECO:0000313" key="12">
    <source>
        <dbReference type="EMBL" id="GAA0147231.1"/>
    </source>
</evidence>
<feature type="region of interest" description="Disordered" evidence="6">
    <location>
        <begin position="1559"/>
        <end position="1581"/>
    </location>
</feature>
<feature type="compositionally biased region" description="Basic and acidic residues" evidence="6">
    <location>
        <begin position="170"/>
        <end position="179"/>
    </location>
</feature>
<dbReference type="InterPro" id="IPR001965">
    <property type="entry name" value="Znf_PHD"/>
</dbReference>
<feature type="compositionally biased region" description="Polar residues" evidence="6">
    <location>
        <begin position="1723"/>
        <end position="1737"/>
    </location>
</feature>
<name>A0AAV3P960_LITER</name>
<dbReference type="FunFam" id="3.30.40.10:FF:000303">
    <property type="entry name" value="Zinc finger CCCH domain-containing protein 19"/>
    <property type="match status" value="1"/>
</dbReference>
<feature type="domain" description="GYF" evidence="9">
    <location>
        <begin position="1232"/>
        <end position="1285"/>
    </location>
</feature>
<feature type="region of interest" description="Disordered" evidence="6">
    <location>
        <begin position="396"/>
        <end position="515"/>
    </location>
</feature>
<feature type="compositionally biased region" description="Polar residues" evidence="6">
    <location>
        <begin position="1387"/>
        <end position="1396"/>
    </location>
</feature>
<dbReference type="CDD" id="cd15568">
    <property type="entry name" value="PHD5_NSD"/>
    <property type="match status" value="1"/>
</dbReference>
<dbReference type="Gene3D" id="1.10.245.10">
    <property type="entry name" value="SWIB/MDM2 domain"/>
    <property type="match status" value="1"/>
</dbReference>
<keyword evidence="1 5" id="KW-0479">Metal-binding</keyword>
<feature type="compositionally biased region" description="Gly residues" evidence="6">
    <location>
        <begin position="1740"/>
        <end position="1749"/>
    </location>
</feature>
<evidence type="ECO:0000256" key="1">
    <source>
        <dbReference type="ARBA" id="ARBA00022723"/>
    </source>
</evidence>
<dbReference type="CDD" id="cd10567">
    <property type="entry name" value="SWIB-MDM2_like"/>
    <property type="match status" value="1"/>
</dbReference>
<evidence type="ECO:0000259" key="11">
    <source>
        <dbReference type="PROSITE" id="PS51925"/>
    </source>
</evidence>
<dbReference type="SUPFAM" id="SSF159042">
    <property type="entry name" value="Plus3-like"/>
    <property type="match status" value="1"/>
</dbReference>
<proteinExistence type="predicted"/>
<feature type="compositionally biased region" description="Polar residues" evidence="6">
    <location>
        <begin position="1357"/>
        <end position="1380"/>
    </location>
</feature>
<evidence type="ECO:0000259" key="10">
    <source>
        <dbReference type="PROSITE" id="PS51360"/>
    </source>
</evidence>
<dbReference type="SUPFAM" id="SSF47592">
    <property type="entry name" value="SWIB/MDM2 domain"/>
    <property type="match status" value="1"/>
</dbReference>
<keyword evidence="13" id="KW-1185">Reference proteome</keyword>
<dbReference type="Gene3D" id="3.90.70.200">
    <property type="entry name" value="Plus-3 domain"/>
    <property type="match status" value="1"/>
</dbReference>
<organism evidence="12 13">
    <name type="scientific">Lithospermum erythrorhizon</name>
    <name type="common">Purple gromwell</name>
    <name type="synonym">Lithospermum officinale var. erythrorhizon</name>
    <dbReference type="NCBI Taxonomy" id="34254"/>
    <lineage>
        <taxon>Eukaryota</taxon>
        <taxon>Viridiplantae</taxon>
        <taxon>Streptophyta</taxon>
        <taxon>Embryophyta</taxon>
        <taxon>Tracheophyta</taxon>
        <taxon>Spermatophyta</taxon>
        <taxon>Magnoliopsida</taxon>
        <taxon>eudicotyledons</taxon>
        <taxon>Gunneridae</taxon>
        <taxon>Pentapetalae</taxon>
        <taxon>asterids</taxon>
        <taxon>lamiids</taxon>
        <taxon>Boraginales</taxon>
        <taxon>Boraginaceae</taxon>
        <taxon>Boraginoideae</taxon>
        <taxon>Lithospermeae</taxon>
        <taxon>Lithospermum</taxon>
    </lineage>
</organism>
<evidence type="ECO:0008006" key="14">
    <source>
        <dbReference type="Google" id="ProtNLM"/>
    </source>
</evidence>
<accession>A0AAV3P960</accession>
<comment type="caution">
    <text evidence="12">The sequence shown here is derived from an EMBL/GenBank/DDBJ whole genome shotgun (WGS) entry which is preliminary data.</text>
</comment>
<feature type="region of interest" description="Disordered" evidence="6">
    <location>
        <begin position="1432"/>
        <end position="1455"/>
    </location>
</feature>
<dbReference type="InterPro" id="IPR058668">
    <property type="entry name" value="NERD_dom"/>
</dbReference>
<feature type="compositionally biased region" description="Low complexity" evidence="6">
    <location>
        <begin position="1200"/>
        <end position="1213"/>
    </location>
</feature>
<dbReference type="Pfam" id="PF02213">
    <property type="entry name" value="GYF"/>
    <property type="match status" value="1"/>
</dbReference>
<evidence type="ECO:0000259" key="8">
    <source>
        <dbReference type="PROSITE" id="PS50103"/>
    </source>
</evidence>
<evidence type="ECO:0000313" key="13">
    <source>
        <dbReference type="Proteomes" id="UP001454036"/>
    </source>
</evidence>
<dbReference type="SMART" id="SM00249">
    <property type="entry name" value="PHD"/>
    <property type="match status" value="1"/>
</dbReference>
<feature type="region of interest" description="Disordered" evidence="6">
    <location>
        <begin position="137"/>
        <end position="180"/>
    </location>
</feature>
<dbReference type="Proteomes" id="UP001454036">
    <property type="component" value="Unassembled WGS sequence"/>
</dbReference>
<dbReference type="PANTHER" id="PTHR46695">
    <property type="entry name" value="ZINC FINGER CCCH DOMAIN-CONTAINING PROTEIN 44-RELATED"/>
    <property type="match status" value="1"/>
</dbReference>
<feature type="region of interest" description="Disordered" evidence="6">
    <location>
        <begin position="1341"/>
        <end position="1420"/>
    </location>
</feature>
<dbReference type="PROSITE" id="PS50016">
    <property type="entry name" value="ZF_PHD_2"/>
    <property type="match status" value="1"/>
</dbReference>
<evidence type="ECO:0000256" key="4">
    <source>
        <dbReference type="ARBA" id="ARBA00023125"/>
    </source>
</evidence>
<dbReference type="InterPro" id="IPR019835">
    <property type="entry name" value="SWIB_domain"/>
</dbReference>
<dbReference type="SUPFAM" id="SSF55277">
    <property type="entry name" value="GYF domain"/>
    <property type="match status" value="1"/>
</dbReference>
<dbReference type="PROSITE" id="PS50829">
    <property type="entry name" value="GYF"/>
    <property type="match status" value="1"/>
</dbReference>
<dbReference type="PROSITE" id="PS50103">
    <property type="entry name" value="ZF_C3H1"/>
    <property type="match status" value="1"/>
</dbReference>
<evidence type="ECO:0000256" key="5">
    <source>
        <dbReference type="PROSITE-ProRule" id="PRU00723"/>
    </source>
</evidence>
<dbReference type="FunFam" id="3.90.70.200:FF:000002">
    <property type="entry name" value="Zinc finger CCCH domain-containing protein 19"/>
    <property type="match status" value="1"/>
</dbReference>
<evidence type="ECO:0000259" key="7">
    <source>
        <dbReference type="PROSITE" id="PS50016"/>
    </source>
</evidence>
<feature type="compositionally biased region" description="Basic and acidic residues" evidence="6">
    <location>
        <begin position="137"/>
        <end position="150"/>
    </location>
</feature>
<sequence length="1797" mass="195678">MSKQIEIESEWLVLISIKKLPPLKTSSSDFSTLPPTNSFLITISLITGIFVSPNTFSISLDFTNLQQLNKPINELKLYISVEPVCTTKNPSGFNVLPISEANSTGLPQEDDDLIKLVENEGVAEAVAGEVEEAVEEMKEVDGGGKEKSEDSGLGSAASVDDTGGTIERGSVGDKQKDVHTQNVMIDSKGEDEFACVGVPKRDEMAVEENLVGTNTVEVVEEMGENAKVELEQPVIGVGVAIGNEDSVVHKLDNSRSHSVEPMTTDCDDTTDGVTLLAPEKMETDICAESDVRVGEGSKSEHASTPCDHIVGTEVANVEKDEVKDVAMEDNLVDVTEKQKGKEVELVESDVSKDVKEKANFGVEKNDDFKEMEGNSSFGDDKLEAENEVSMKVEECLDSREVDSESTVSESFADKSGKDDEVEGAAEVGDDDIRMETEADTEGTTVEITKGEEPDATGDSDTPQALQDEEMVAEEETNAETEAETEADVAESGKAAKGKRKRGKNGTPANTKSTPKSRKTIEEDVCFICFDGGDLVLCDRRGCPKAYHPSCVNRDEEFFTGNCRWNCGWHMCSICEKNAQYFCYTCPFSLCKGCAKDAAIFCVRGKKGFCNNCMKVVKLLENNEQGLKNDQVDFDGTGCLDPLFRDYYIELKSKLSLSSAEITKAKSPGKGLDTSARKDDKLHSGIQDNRDVEQKSPDPPSDHRDDAEPDGENSNQNEEATKPRRKKVKKRLKPRGRGRTSSSAAESVSDEDGPVDTKWASNELLEFVMHMKNGDRSILSEYDVQALLLEYIKRNNLRDPRQKSRIICDSRLQSLFGKPRVGHFEMLKLLESHFFIKENSHTDDVQGSVVDTNSEQLEVDENADTPKGTKEKQRKSRKKGARRGPQSNLDDYAAIDMHNISLIYLRRKLMEDLLEDSETFKDKVDGTFVRIRISGSVQKQDIYRLVQVVGTSNAADPYKVGKKSTSIMVEILNLNKTEVIPIDTISNQDFTEDECKRLRQSMKCGLINRLTVGDILDKARELQTAKVNDWLETEVVRLSHLRDRASDMGRKKEYPLECVEKLQLLKTPEERQRRLDAEIPEIHADPKMDPTYESEEDDIDFDENRQDVYTKIRGPGSRGGRGQISPGSDILSKDPWSGGAKYASKNLELDRNLSSKEGLNHRGDSSTQSGEVQGETSWNQVRDRTKLESSNLDKFGSTLGSDTLRSESLSSSVSKQTPDLTKAVELTKINESEKNWHYKDPSGKVQGPFSMVQLRKWSNTGYFPAELKVWRSEKQEDSILLTDALSGKFQKEPSTTASNLPSSLSANLTNIMASFEHAREQQDREKLNTDQDTSGNLLSRIVSPAGQTTPSVEHPKPSNESWSRNECSSLPSPTPILNNAGFTREGVSLSSTASYSGRNGALPSPTAVSPDYQGHLSTPTSRLKSCETLGATENESVITGPSGAQVGHSMVSNTSQNSLPVVNSEAHDMQVQGNVAIAQDSFAPQIVGNQNPMAGTLGWGSGQSQKIDTNAVIPVQPEIQAYSQWGNIPATGYSHPGNFPQGNQPTMQFPALPNTSWAVGAPENNTTAASAPRPENPNPNFGWGVVQGNQNTMWVGAPPVNANVNWAAAPIQGPPSANQNMGWTMPPGNLGAAVQGQLPAGANPGWNAGTGNPPGQGPPPSGNVNQGWVAPQTGNPLSNVHMPASGSGWAPNPGNLGAPVLGQGQGNGNQSLSTPPGRQGPWGTDQNHSGSKFSSQRDQGSHGGDYGYGGNQRRSRPSFGNGGPGGPSRHNGRYHQTPCPYNRGGRCRKGAACNYLHT</sequence>
<feature type="compositionally biased region" description="Acidic residues" evidence="6">
    <location>
        <begin position="419"/>
        <end position="429"/>
    </location>
</feature>
<dbReference type="Pfam" id="PF25980">
    <property type="entry name" value="NERD_plant"/>
    <property type="match status" value="1"/>
</dbReference>
<dbReference type="SMART" id="SM00151">
    <property type="entry name" value="SWIB"/>
    <property type="match status" value="1"/>
</dbReference>
<feature type="compositionally biased region" description="Basic and acidic residues" evidence="6">
    <location>
        <begin position="1070"/>
        <end position="1089"/>
    </location>
</feature>
<feature type="compositionally biased region" description="Polar residues" evidence="6">
    <location>
        <begin position="1559"/>
        <end position="1568"/>
    </location>
</feature>
<dbReference type="PROSITE" id="PS51925">
    <property type="entry name" value="SWIB_MDM2"/>
    <property type="match status" value="1"/>
</dbReference>
<dbReference type="InterPro" id="IPR036128">
    <property type="entry name" value="Plus3-like_sf"/>
</dbReference>
<feature type="compositionally biased region" description="Acidic residues" evidence="6">
    <location>
        <begin position="466"/>
        <end position="488"/>
    </location>
</feature>
<feature type="compositionally biased region" description="Polar residues" evidence="6">
    <location>
        <begin position="1164"/>
        <end position="1179"/>
    </location>
</feature>
<dbReference type="SUPFAM" id="SSF57903">
    <property type="entry name" value="FYVE/PHD zinc finger"/>
    <property type="match status" value="1"/>
</dbReference>
<evidence type="ECO:0000256" key="2">
    <source>
        <dbReference type="ARBA" id="ARBA00022771"/>
    </source>
</evidence>
<dbReference type="Pfam" id="PF02201">
    <property type="entry name" value="SWIB"/>
    <property type="match status" value="1"/>
</dbReference>
<feature type="compositionally biased region" description="Basic and acidic residues" evidence="6">
    <location>
        <begin position="1154"/>
        <end position="1163"/>
    </location>
</feature>
<feature type="zinc finger region" description="C3H1-type" evidence="5">
    <location>
        <begin position="1772"/>
        <end position="1797"/>
    </location>
</feature>
<dbReference type="Pfam" id="PF03126">
    <property type="entry name" value="Plus-3"/>
    <property type="match status" value="1"/>
</dbReference>
<dbReference type="SMART" id="SM00719">
    <property type="entry name" value="Plus3"/>
    <property type="match status" value="1"/>
</dbReference>
<evidence type="ECO:0000259" key="9">
    <source>
        <dbReference type="PROSITE" id="PS50829"/>
    </source>
</evidence>
<dbReference type="InterPro" id="IPR035445">
    <property type="entry name" value="GYF-like_dom_sf"/>
</dbReference>
<keyword evidence="2 5" id="KW-0863">Zinc-finger</keyword>
<dbReference type="CDD" id="cd00072">
    <property type="entry name" value="GYF"/>
    <property type="match status" value="1"/>
</dbReference>
<dbReference type="CDD" id="cd19757">
    <property type="entry name" value="Bbox1"/>
    <property type="match status" value="1"/>
</dbReference>
<feature type="compositionally biased region" description="Basic residues" evidence="6">
    <location>
        <begin position="871"/>
        <end position="881"/>
    </location>
</feature>
<feature type="region of interest" description="Disordered" evidence="6">
    <location>
        <begin position="1070"/>
        <end position="1135"/>
    </location>
</feature>
<evidence type="ECO:0000256" key="6">
    <source>
        <dbReference type="SAM" id="MobiDB-lite"/>
    </source>
</evidence>
<feature type="domain" description="Plus3" evidence="10">
    <location>
        <begin position="893"/>
        <end position="1026"/>
    </location>
</feature>
<dbReference type="InterPro" id="IPR013083">
    <property type="entry name" value="Znf_RING/FYVE/PHD"/>
</dbReference>
<keyword evidence="4" id="KW-0238">DNA-binding</keyword>
<dbReference type="PROSITE" id="PS51360">
    <property type="entry name" value="PLUS3"/>
    <property type="match status" value="1"/>
</dbReference>
<protein>
    <recommendedName>
        <fullName evidence="14">Zinc finger CCCH domain-containing protein 19</fullName>
    </recommendedName>
</protein>
<feature type="region of interest" description="Disordered" evidence="6">
    <location>
        <begin position="1628"/>
        <end position="1780"/>
    </location>
</feature>
<reference evidence="12 13" key="1">
    <citation type="submission" date="2024-01" db="EMBL/GenBank/DDBJ databases">
        <title>The complete chloroplast genome sequence of Lithospermum erythrorhizon: insights into the phylogenetic relationship among Boraginaceae species and the maternal lineages of purple gromwells.</title>
        <authorList>
            <person name="Okada T."/>
            <person name="Watanabe K."/>
        </authorList>
    </citation>
    <scope>NUCLEOTIDE SEQUENCE [LARGE SCALE GENOMIC DNA]</scope>
</reference>
<dbReference type="InterPro" id="IPR019787">
    <property type="entry name" value="Znf_PHD-finger"/>
</dbReference>
<feature type="region of interest" description="Disordered" evidence="6">
    <location>
        <begin position="843"/>
        <end position="889"/>
    </location>
</feature>
<dbReference type="GO" id="GO:0008270">
    <property type="term" value="F:zinc ion binding"/>
    <property type="evidence" value="ECO:0007669"/>
    <property type="project" value="UniProtKB-KW"/>
</dbReference>
<dbReference type="PANTHER" id="PTHR46695:SF5">
    <property type="entry name" value="RNA POLYMERASE-ASSOCIATED PROTEIN RTF1 HOMOLOG"/>
    <property type="match status" value="1"/>
</dbReference>
<keyword evidence="3 5" id="KW-0862">Zinc</keyword>
<dbReference type="SMART" id="SM00444">
    <property type="entry name" value="GYF"/>
    <property type="match status" value="1"/>
</dbReference>
<dbReference type="Gene3D" id="3.30.1490.40">
    <property type="match status" value="1"/>
</dbReference>
<dbReference type="PROSITE" id="PS01359">
    <property type="entry name" value="ZF_PHD_1"/>
    <property type="match status" value="1"/>
</dbReference>
<feature type="region of interest" description="Disordered" evidence="6">
    <location>
        <begin position="1154"/>
        <end position="1215"/>
    </location>
</feature>
<dbReference type="Gene3D" id="3.30.40.10">
    <property type="entry name" value="Zinc/RING finger domain, C3HC4 (zinc finger)"/>
    <property type="match status" value="1"/>
</dbReference>
<dbReference type="InterPro" id="IPR003169">
    <property type="entry name" value="GYF"/>
</dbReference>
<feature type="compositionally biased region" description="Basic and acidic residues" evidence="6">
    <location>
        <begin position="674"/>
        <end position="705"/>
    </location>
</feature>